<evidence type="ECO:0000313" key="2">
    <source>
        <dbReference type="EMBL" id="MPM46652.1"/>
    </source>
</evidence>
<gene>
    <name evidence="2" type="ORF">SDC9_93357</name>
</gene>
<protein>
    <submittedName>
        <fullName evidence="2">Uncharacterized protein</fullName>
    </submittedName>
</protein>
<comment type="caution">
    <text evidence="2">The sequence shown here is derived from an EMBL/GenBank/DDBJ whole genome shotgun (WGS) entry which is preliminary data.</text>
</comment>
<feature type="region of interest" description="Disordered" evidence="1">
    <location>
        <begin position="1"/>
        <end position="25"/>
    </location>
</feature>
<name>A0A645A0T2_9ZZZZ</name>
<dbReference type="AlphaFoldDB" id="A0A645A0T2"/>
<proteinExistence type="predicted"/>
<sequence>MSVARKNKAVEHKHHLSETRTIDAKRRATSPAVGIAKIEAGRLYHFSGRTDFIRSFETSFFGFFIPYTAAAWQIQTGSIAGNDH</sequence>
<accession>A0A645A0T2</accession>
<feature type="compositionally biased region" description="Basic and acidic residues" evidence="1">
    <location>
        <begin position="16"/>
        <end position="25"/>
    </location>
</feature>
<feature type="compositionally biased region" description="Basic residues" evidence="1">
    <location>
        <begin position="1"/>
        <end position="15"/>
    </location>
</feature>
<evidence type="ECO:0000256" key="1">
    <source>
        <dbReference type="SAM" id="MobiDB-lite"/>
    </source>
</evidence>
<dbReference type="EMBL" id="VSSQ01011360">
    <property type="protein sequence ID" value="MPM46652.1"/>
    <property type="molecule type" value="Genomic_DNA"/>
</dbReference>
<organism evidence="2">
    <name type="scientific">bioreactor metagenome</name>
    <dbReference type="NCBI Taxonomy" id="1076179"/>
    <lineage>
        <taxon>unclassified sequences</taxon>
        <taxon>metagenomes</taxon>
        <taxon>ecological metagenomes</taxon>
    </lineage>
</organism>
<reference evidence="2" key="1">
    <citation type="submission" date="2019-08" db="EMBL/GenBank/DDBJ databases">
        <authorList>
            <person name="Kucharzyk K."/>
            <person name="Murdoch R.W."/>
            <person name="Higgins S."/>
            <person name="Loffler F."/>
        </authorList>
    </citation>
    <scope>NUCLEOTIDE SEQUENCE</scope>
</reference>